<proteinExistence type="predicted"/>
<protein>
    <submittedName>
        <fullName evidence="1">Uncharacterized protein</fullName>
    </submittedName>
</protein>
<gene>
    <name evidence="1" type="ORF">CWB98_09105</name>
</gene>
<dbReference type="AlphaFoldDB" id="A0A5S3X0I2"/>
<dbReference type="EMBL" id="PNCJ01000013">
    <property type="protein sequence ID" value="TMP37724.1"/>
    <property type="molecule type" value="Genomic_DNA"/>
</dbReference>
<dbReference type="RefSeq" id="WP_138544566.1">
    <property type="nucleotide sequence ID" value="NZ_PNCJ01000013.1"/>
</dbReference>
<evidence type="ECO:0000313" key="2">
    <source>
        <dbReference type="Proteomes" id="UP000306719"/>
    </source>
</evidence>
<accession>A0A5S3X0I2</accession>
<evidence type="ECO:0000313" key="1">
    <source>
        <dbReference type="EMBL" id="TMP37724.1"/>
    </source>
</evidence>
<dbReference type="Proteomes" id="UP000306719">
    <property type="component" value="Unassembled WGS sequence"/>
</dbReference>
<name>A0A5S3X0I2_9GAMM</name>
<sequence length="194" mass="21242">MRKELATLLLGLVLVGCSEPSEQVVNAQTAASAKPDNEIETYQLLASELLKDIRIQSEAGLVRTHADNLIQHGSQVLEAFNLAYPQCQPYFNAVLAIRGLLSGLSLDELEQGYHDGNKLPELPDPVCYHGKELILHPARVLIIVQDGLDDDEAYLEAELEMVEAMAHAEQVKRAIKRSEAAAEEQAIANDSTSN</sequence>
<dbReference type="OrthoDB" id="6310278at2"/>
<reference evidence="1 2" key="1">
    <citation type="submission" date="2018-01" db="EMBL/GenBank/DDBJ databases">
        <authorList>
            <person name="Paulsen S."/>
            <person name="Gram L.K."/>
        </authorList>
    </citation>
    <scope>NUCLEOTIDE SEQUENCE [LARGE SCALE GENOMIC DNA]</scope>
    <source>
        <strain evidence="1 2">S2599</strain>
    </source>
</reference>
<organism evidence="1 2">
    <name type="scientific">Pseudoalteromonas rubra</name>
    <dbReference type="NCBI Taxonomy" id="43658"/>
    <lineage>
        <taxon>Bacteria</taxon>
        <taxon>Pseudomonadati</taxon>
        <taxon>Pseudomonadota</taxon>
        <taxon>Gammaproteobacteria</taxon>
        <taxon>Alteromonadales</taxon>
        <taxon>Pseudoalteromonadaceae</taxon>
        <taxon>Pseudoalteromonas</taxon>
    </lineage>
</organism>
<reference evidence="2" key="2">
    <citation type="submission" date="2019-06" db="EMBL/GenBank/DDBJ databases">
        <title>Co-occurence of chitin degradation, pigmentation and bioactivity in marine Pseudoalteromonas.</title>
        <authorList>
            <person name="Sonnenschein E.C."/>
            <person name="Bech P.K."/>
        </authorList>
    </citation>
    <scope>NUCLEOTIDE SEQUENCE [LARGE SCALE GENOMIC DNA]</scope>
    <source>
        <strain evidence="2">S2599</strain>
    </source>
</reference>
<dbReference type="PROSITE" id="PS51257">
    <property type="entry name" value="PROKAR_LIPOPROTEIN"/>
    <property type="match status" value="1"/>
</dbReference>
<comment type="caution">
    <text evidence="1">The sequence shown here is derived from an EMBL/GenBank/DDBJ whole genome shotgun (WGS) entry which is preliminary data.</text>
</comment>